<protein>
    <recommendedName>
        <fullName evidence="1">Heterokaryon incompatibility domain-containing protein</fullName>
    </recommendedName>
</protein>
<dbReference type="EMBL" id="JH658535">
    <property type="protein sequence ID" value="EXK78222.1"/>
    <property type="molecule type" value="Genomic_DNA"/>
</dbReference>
<feature type="domain" description="Heterokaryon incompatibility" evidence="1">
    <location>
        <begin position="121"/>
        <end position="278"/>
    </location>
</feature>
<proteinExistence type="predicted"/>
<reference evidence="2 3" key="1">
    <citation type="submission" date="2011-11" db="EMBL/GenBank/DDBJ databases">
        <title>The Genome Sequence of Fusarium oxysporum PHW815.</title>
        <authorList>
            <consortium name="The Broad Institute Genome Sequencing Platform"/>
            <person name="Ma L.-J."/>
            <person name="Gale L.R."/>
            <person name="Schwartz D.C."/>
            <person name="Zhou S."/>
            <person name="Corby-Kistler H."/>
            <person name="Young S.K."/>
            <person name="Zeng Q."/>
            <person name="Gargeya S."/>
            <person name="Fitzgerald M."/>
            <person name="Haas B."/>
            <person name="Abouelleil A."/>
            <person name="Alvarado L."/>
            <person name="Arachchi H.M."/>
            <person name="Berlin A."/>
            <person name="Brown A."/>
            <person name="Chapman S.B."/>
            <person name="Chen Z."/>
            <person name="Dunbar C."/>
            <person name="Freedman E."/>
            <person name="Gearin G."/>
            <person name="Goldberg J."/>
            <person name="Griggs A."/>
            <person name="Gujja S."/>
            <person name="Heiman D."/>
            <person name="Howarth C."/>
            <person name="Larson L."/>
            <person name="Lui A."/>
            <person name="MacDonald P.J.P."/>
            <person name="Montmayeur A."/>
            <person name="Murphy C."/>
            <person name="Neiman D."/>
            <person name="Pearson M."/>
            <person name="Priest M."/>
            <person name="Roberts A."/>
            <person name="Saif S."/>
            <person name="Shea T."/>
            <person name="Shenoy N."/>
            <person name="Sisk P."/>
            <person name="Stolte C."/>
            <person name="Sykes S."/>
            <person name="Wortman J."/>
            <person name="Nusbaum C."/>
            <person name="Birren B."/>
        </authorList>
    </citation>
    <scope>NUCLEOTIDE SEQUENCE [LARGE SCALE GENOMIC DNA]</scope>
    <source>
        <strain evidence="2 3">54005</strain>
    </source>
</reference>
<gene>
    <name evidence="2" type="ORF">FOQG_17093</name>
</gene>
<dbReference type="PANTHER" id="PTHR24148">
    <property type="entry name" value="ANKYRIN REPEAT DOMAIN-CONTAINING PROTEIN 39 HOMOLOG-RELATED"/>
    <property type="match status" value="1"/>
</dbReference>
<accession>X0C672</accession>
<dbReference type="Pfam" id="PF26639">
    <property type="entry name" value="Het-6_barrel"/>
    <property type="match status" value="1"/>
</dbReference>
<dbReference type="PANTHER" id="PTHR24148:SF64">
    <property type="entry name" value="HETEROKARYON INCOMPATIBILITY DOMAIN-CONTAINING PROTEIN"/>
    <property type="match status" value="1"/>
</dbReference>
<evidence type="ECO:0000259" key="1">
    <source>
        <dbReference type="Pfam" id="PF06985"/>
    </source>
</evidence>
<dbReference type="InterPro" id="IPR010730">
    <property type="entry name" value="HET"/>
</dbReference>
<sequence length="695" mass="78413">MNCRLTNGKAYYAQLHACDSAWWLRGQADFLRLLLKWSVPDQSLAKARRNDSHIDSFQQLDSNHVEPQLIKNTFPGMEVYRYSPLLPRNIRLLDLHTGSGDGEVVTEMRTLPLETAANVEFSALSYAWGDPLPRKKIICSGRAVEIGPSLHNALVNIRSRQYRRLVWADALCINQNDTTERASQVRLMGEIYSAATTTVIWLGVESDSVGRAFEFLRKFDLVYSRKATSLPASDTKTSHKVEVELITAAFAPDPLSAAQHIGTLLQRSWFSRKWILQELAKSPSPILVAGTKRLHWTFLASWLNYVMEHPQTFWYFEAACPRGVHCSPKSGSDSQLPTWYQRACILASLRDGQESLCDLLNKTLLFNCSDSRDHIIALLGLASDICSSDYKLLVDYNVSSTELYRRFARFCIRNSRSLTILWSFINDMSPDHHGALESWVPHIKHASKSLHAVGSRLGVLNWTLLHTAHESSLQATVDEQAGYLRIRGKIVDVIDSMGMAPNINLTKLCEQPDPKTFMIESLGKYASDVHRWLKDCESIAKVGNNTNQLAYDGENKFVSAILSHFSNDLSQEASESFRRYSAFIEAIYEAKTTTEVQEEVEKMYKLPLSQDINGIFVENLCRRFASCRKGAVGWVPKCANVGDVVCVFDGMSIPYVLRLCTEGRYRLVGEGYVTGLIVDEAMELTDFEARHIVLE</sequence>
<evidence type="ECO:0000313" key="3">
    <source>
        <dbReference type="Proteomes" id="UP000030663"/>
    </source>
</evidence>
<dbReference type="Proteomes" id="UP000030663">
    <property type="component" value="Unassembled WGS sequence"/>
</dbReference>
<name>X0C672_FUSOX</name>
<dbReference type="Pfam" id="PF06985">
    <property type="entry name" value="HET"/>
    <property type="match status" value="1"/>
</dbReference>
<dbReference type="HOGENOM" id="CLU_004184_7_2_1"/>
<evidence type="ECO:0000313" key="2">
    <source>
        <dbReference type="EMBL" id="EXK78222.1"/>
    </source>
</evidence>
<dbReference type="OrthoDB" id="3553147at2759"/>
<dbReference type="AlphaFoldDB" id="X0C672"/>
<organism evidence="2 3">
    <name type="scientific">Fusarium oxysporum f. sp. raphani 54005</name>
    <dbReference type="NCBI Taxonomy" id="1089458"/>
    <lineage>
        <taxon>Eukaryota</taxon>
        <taxon>Fungi</taxon>
        <taxon>Dikarya</taxon>
        <taxon>Ascomycota</taxon>
        <taxon>Pezizomycotina</taxon>
        <taxon>Sordariomycetes</taxon>
        <taxon>Hypocreomycetidae</taxon>
        <taxon>Hypocreales</taxon>
        <taxon>Nectriaceae</taxon>
        <taxon>Fusarium</taxon>
        <taxon>Fusarium oxysporum species complex</taxon>
    </lineage>
</organism>
<dbReference type="InterPro" id="IPR052895">
    <property type="entry name" value="HetReg/Transcr_Mod"/>
</dbReference>
<keyword evidence="3" id="KW-1185">Reference proteome</keyword>